<sequence>MKKSILLTAALVMATTAANAQPFVEGVPFSARQFGKHLVPTLDAQAQPSKLRAEKKSNYYLRPEGALFQASDKKGQIWGTVYMYVPGAYDVKFKKQGTDAYVWHQNTFDYYGDVTVNDCSSKTDYYYNIGANGDFTMKSLFDGRDALPTLVCNTDSFLLASENPYFGNAGDPGKHESLALMYYYPRLYSGIDQDNRRVAPLSYTMDQLSEVFFGGMDNKYVYGSGTFTQGDAKYTATSVYQYFDKPMAPLVVEDIFIPVISKGYYPIAKGKQLRLQIHDVMEQDGKRIPGEKILYELTATEPETIDVGSIPYDDNTSYNAFTLVFTKKNAEGKAERFVIDQPFYVVIDGLDNEGIDCGFEISELPYYYNDFDSAVGIWKKDGSPAFFSLYKDVALKVSFSAWYDYCNPMYYVFNGREENYGVVKMSDDGTSGTTLIPGDLVFAGPAIKTNQSWFDANNEPNYTVTCDADWVKSITPDTKTWAEYDITVLKVVCDPLPEGVSGRKCELHVQSKTCKSTYPIEVLQGDATAGINGVTVNVARDGKTYNLSGQRVAPDTKGIVIRDGKKYVNK</sequence>
<evidence type="ECO:0000313" key="2">
    <source>
        <dbReference type="EMBL" id="EHJ37766.1"/>
    </source>
</evidence>
<keyword evidence="1" id="KW-0732">Signal</keyword>
<comment type="caution">
    <text evidence="2">The sequence shown here is derived from an EMBL/GenBank/DDBJ whole genome shotgun (WGS) entry which is preliminary data.</text>
</comment>
<accession>G6B0E7</accession>
<dbReference type="HOGENOM" id="CLU_506092_0_0_10"/>
<dbReference type="RefSeq" id="WP_007901891.1">
    <property type="nucleotide sequence ID" value="NZ_JH379450.1"/>
</dbReference>
<evidence type="ECO:0000256" key="1">
    <source>
        <dbReference type="SAM" id="SignalP"/>
    </source>
</evidence>
<organism evidence="2 3">
    <name type="scientific">Leyella stercorea DSM 18206</name>
    <dbReference type="NCBI Taxonomy" id="1002367"/>
    <lineage>
        <taxon>Bacteria</taxon>
        <taxon>Pseudomonadati</taxon>
        <taxon>Bacteroidota</taxon>
        <taxon>Bacteroidia</taxon>
        <taxon>Bacteroidales</taxon>
        <taxon>Prevotellaceae</taxon>
        <taxon>Leyella</taxon>
    </lineage>
</organism>
<name>G6B0E7_9BACT</name>
<dbReference type="PATRIC" id="fig|1002367.3.peg.1911"/>
<evidence type="ECO:0000313" key="3">
    <source>
        <dbReference type="Proteomes" id="UP000004407"/>
    </source>
</evidence>
<reference evidence="2 3" key="1">
    <citation type="submission" date="2011-08" db="EMBL/GenBank/DDBJ databases">
        <authorList>
            <person name="Weinstock G."/>
            <person name="Sodergren E."/>
            <person name="Clifton S."/>
            <person name="Fulton L."/>
            <person name="Fulton B."/>
            <person name="Courtney L."/>
            <person name="Fronick C."/>
            <person name="Harrison M."/>
            <person name="Strong C."/>
            <person name="Farmer C."/>
            <person name="Delahaunty K."/>
            <person name="Markovic C."/>
            <person name="Hall O."/>
            <person name="Minx P."/>
            <person name="Tomlinson C."/>
            <person name="Mitreva M."/>
            <person name="Hou S."/>
            <person name="Chen J."/>
            <person name="Wollam A."/>
            <person name="Pepin K.H."/>
            <person name="Johnson M."/>
            <person name="Bhonagiri V."/>
            <person name="Zhang X."/>
            <person name="Suruliraj S."/>
            <person name="Warren W."/>
            <person name="Chinwalla A."/>
            <person name="Mardis E.R."/>
            <person name="Wilson R.K."/>
        </authorList>
    </citation>
    <scope>NUCLEOTIDE SEQUENCE [LARGE SCALE GENOMIC DNA]</scope>
    <source>
        <strain evidence="2 3">DSM 18206</strain>
    </source>
</reference>
<gene>
    <name evidence="2" type="ORF">HMPREF0673_02365</name>
</gene>
<dbReference type="Proteomes" id="UP000004407">
    <property type="component" value="Unassembled WGS sequence"/>
</dbReference>
<feature type="chain" id="PRO_5003485703" evidence="1">
    <location>
        <begin position="21"/>
        <end position="570"/>
    </location>
</feature>
<dbReference type="GeneID" id="78337844"/>
<dbReference type="AlphaFoldDB" id="G6B0E7"/>
<proteinExistence type="predicted"/>
<feature type="signal peptide" evidence="1">
    <location>
        <begin position="1"/>
        <end position="20"/>
    </location>
</feature>
<protein>
    <submittedName>
        <fullName evidence="2">Uncharacterized protein</fullName>
    </submittedName>
</protein>
<dbReference type="EMBL" id="AFZZ01000199">
    <property type="protein sequence ID" value="EHJ37766.1"/>
    <property type="molecule type" value="Genomic_DNA"/>
</dbReference>